<dbReference type="InterPro" id="IPR014782">
    <property type="entry name" value="Peptidase_M1_dom"/>
</dbReference>
<keyword evidence="1" id="KW-0378">Hydrolase</keyword>
<feature type="binding site" evidence="3">
    <location>
        <position position="151"/>
    </location>
    <ligand>
        <name>Zn(2+)</name>
        <dbReference type="ChEBI" id="CHEBI:29105"/>
        <note>catalytic</note>
    </ligand>
</feature>
<dbReference type="EMBL" id="UZAM01016551">
    <property type="protein sequence ID" value="VDP43737.1"/>
    <property type="molecule type" value="Genomic_DNA"/>
</dbReference>
<dbReference type="InterPro" id="IPR045357">
    <property type="entry name" value="Aminopeptidase_N-like_N"/>
</dbReference>
<evidence type="ECO:0000259" key="5">
    <source>
        <dbReference type="Pfam" id="PF17900"/>
    </source>
</evidence>
<feature type="binding site" evidence="3">
    <location>
        <position position="132"/>
    </location>
    <ligand>
        <name>Zn(2+)</name>
        <dbReference type="ChEBI" id="CHEBI:29105"/>
        <note>catalytic</note>
    </ligand>
</feature>
<dbReference type="GO" id="GO:0005615">
    <property type="term" value="C:extracellular space"/>
    <property type="evidence" value="ECO:0007669"/>
    <property type="project" value="TreeGrafter"/>
</dbReference>
<dbReference type="Gene3D" id="1.10.390.10">
    <property type="entry name" value="Neutral Protease Domain 2"/>
    <property type="match status" value="2"/>
</dbReference>
<feature type="domain" description="Peptidase M1 membrane alanine aminopeptidase" evidence="4">
    <location>
        <begin position="59"/>
        <end position="172"/>
    </location>
</feature>
<dbReference type="Pfam" id="PF01433">
    <property type="entry name" value="Peptidase_M1"/>
    <property type="match status" value="2"/>
</dbReference>
<evidence type="ECO:0000256" key="1">
    <source>
        <dbReference type="ARBA" id="ARBA00022438"/>
    </source>
</evidence>
<evidence type="ECO:0000313" key="8">
    <source>
        <dbReference type="WBParaSite" id="SBAD_0001228001-mRNA-1"/>
    </source>
</evidence>
<keyword evidence="1" id="KW-0645">Protease</keyword>
<feature type="binding site" evidence="3">
    <location>
        <position position="128"/>
    </location>
    <ligand>
        <name>Zn(2+)</name>
        <dbReference type="ChEBI" id="CHEBI:29105"/>
        <note>catalytic</note>
    </ligand>
</feature>
<dbReference type="Gene3D" id="2.60.40.1910">
    <property type="match status" value="1"/>
</dbReference>
<dbReference type="GO" id="GO:0016020">
    <property type="term" value="C:membrane"/>
    <property type="evidence" value="ECO:0007669"/>
    <property type="project" value="TreeGrafter"/>
</dbReference>
<evidence type="ECO:0000256" key="3">
    <source>
        <dbReference type="PIRSR" id="PIRSR634016-3"/>
    </source>
</evidence>
<keyword evidence="1" id="KW-0031">Aminopeptidase</keyword>
<dbReference type="InterPro" id="IPR034016">
    <property type="entry name" value="M1_APN-typ"/>
</dbReference>
<dbReference type="InterPro" id="IPR027268">
    <property type="entry name" value="Peptidase_M4/M1_CTD_sf"/>
</dbReference>
<evidence type="ECO:0000256" key="2">
    <source>
        <dbReference type="PIRSR" id="PIRSR634016-1"/>
    </source>
</evidence>
<comment type="cofactor">
    <cofactor evidence="3">
        <name>Zn(2+)</name>
        <dbReference type="ChEBI" id="CHEBI:29105"/>
    </cofactor>
    <text evidence="3">Binds 1 zinc ion per subunit.</text>
</comment>
<reference evidence="8" key="1">
    <citation type="submission" date="2016-06" db="UniProtKB">
        <authorList>
            <consortium name="WormBaseParasite"/>
        </authorList>
    </citation>
    <scope>IDENTIFICATION</scope>
</reference>
<dbReference type="Pfam" id="PF17900">
    <property type="entry name" value="Peptidase_M1_N"/>
    <property type="match status" value="1"/>
</dbReference>
<keyword evidence="7" id="KW-1185">Reference proteome</keyword>
<dbReference type="GO" id="GO:0042277">
    <property type="term" value="F:peptide binding"/>
    <property type="evidence" value="ECO:0007669"/>
    <property type="project" value="TreeGrafter"/>
</dbReference>
<keyword evidence="3" id="KW-0479">Metal-binding</keyword>
<dbReference type="InterPro" id="IPR050344">
    <property type="entry name" value="Peptidase_M1_aminopeptidases"/>
</dbReference>
<dbReference type="WBParaSite" id="SBAD_0001228001-mRNA-1">
    <property type="protein sequence ID" value="SBAD_0001228001-mRNA-1"/>
    <property type="gene ID" value="SBAD_0001228001"/>
</dbReference>
<protein>
    <submittedName>
        <fullName evidence="8">Peptidase_M1 domain-containing protein</fullName>
    </submittedName>
</protein>
<organism evidence="8">
    <name type="scientific">Soboliphyme baturini</name>
    <dbReference type="NCBI Taxonomy" id="241478"/>
    <lineage>
        <taxon>Eukaryota</taxon>
        <taxon>Metazoa</taxon>
        <taxon>Ecdysozoa</taxon>
        <taxon>Nematoda</taxon>
        <taxon>Enoplea</taxon>
        <taxon>Dorylaimia</taxon>
        <taxon>Dioctophymatida</taxon>
        <taxon>Dioctophymatoidea</taxon>
        <taxon>Soboliphymatidae</taxon>
        <taxon>Soboliphyme</taxon>
    </lineage>
</organism>
<dbReference type="OrthoDB" id="6337587at2759"/>
<dbReference type="AlphaFoldDB" id="A0A183J7N5"/>
<dbReference type="Proteomes" id="UP000270296">
    <property type="component" value="Unassembled WGS sequence"/>
</dbReference>
<reference evidence="6 7" key="2">
    <citation type="submission" date="2018-11" db="EMBL/GenBank/DDBJ databases">
        <authorList>
            <consortium name="Pathogen Informatics"/>
        </authorList>
    </citation>
    <scope>NUCLEOTIDE SEQUENCE [LARGE SCALE GENOMIC DNA]</scope>
</reference>
<proteinExistence type="predicted"/>
<dbReference type="GO" id="GO:0043171">
    <property type="term" value="P:peptide catabolic process"/>
    <property type="evidence" value="ECO:0007669"/>
    <property type="project" value="TreeGrafter"/>
</dbReference>
<dbReference type="GO" id="GO:0005737">
    <property type="term" value="C:cytoplasm"/>
    <property type="evidence" value="ECO:0007669"/>
    <property type="project" value="TreeGrafter"/>
</dbReference>
<feature type="active site" description="Proton acceptor" evidence="2">
    <location>
        <position position="129"/>
    </location>
</feature>
<evidence type="ECO:0000259" key="4">
    <source>
        <dbReference type="Pfam" id="PF01433"/>
    </source>
</evidence>
<accession>A0A183J7N5</accession>
<dbReference type="GO" id="GO:0008270">
    <property type="term" value="F:zinc ion binding"/>
    <property type="evidence" value="ECO:0007669"/>
    <property type="project" value="InterPro"/>
</dbReference>
<keyword evidence="3" id="KW-0862">Zinc</keyword>
<gene>
    <name evidence="6" type="ORF">SBAD_LOCUS11883</name>
</gene>
<feature type="domain" description="Peptidase M1 membrane alanine aminopeptidase" evidence="4">
    <location>
        <begin position="182"/>
        <end position="247"/>
    </location>
</feature>
<dbReference type="CDD" id="cd09601">
    <property type="entry name" value="M1_APN-Q_like"/>
    <property type="match status" value="1"/>
</dbReference>
<name>A0A183J7N5_9BILA</name>
<dbReference type="PANTHER" id="PTHR11533:SF276">
    <property type="entry name" value="GLUTAMYL AMINOPEPTIDASE"/>
    <property type="match status" value="1"/>
</dbReference>
<feature type="domain" description="Aminopeptidase N-like N-terminal" evidence="5">
    <location>
        <begin position="1"/>
        <end position="42"/>
    </location>
</feature>
<dbReference type="GO" id="GO:0006508">
    <property type="term" value="P:proteolysis"/>
    <property type="evidence" value="ECO:0007669"/>
    <property type="project" value="TreeGrafter"/>
</dbReference>
<evidence type="ECO:0000313" key="6">
    <source>
        <dbReference type="EMBL" id="VDP43737.1"/>
    </source>
</evidence>
<dbReference type="SUPFAM" id="SSF55486">
    <property type="entry name" value="Metalloproteases ('zincins'), catalytic domain"/>
    <property type="match status" value="1"/>
</dbReference>
<evidence type="ECO:0000313" key="7">
    <source>
        <dbReference type="Proteomes" id="UP000270296"/>
    </source>
</evidence>
<dbReference type="PANTHER" id="PTHR11533">
    <property type="entry name" value="PROTEASE M1 ZINC METALLOPROTEASE"/>
    <property type="match status" value="1"/>
</dbReference>
<dbReference type="GO" id="GO:0070006">
    <property type="term" value="F:metalloaminopeptidase activity"/>
    <property type="evidence" value="ECO:0007669"/>
    <property type="project" value="TreeGrafter"/>
</dbReference>
<sequence>YARTALPCFDEPDFKAVFNVSVVHSNHLKALSNAEAKHTHDLGIWTQPNAYPATEVAAQVGPRLMRHFAERFQQPYPLPKQDMMAVSQMLSGAMENWGLIIYSVESLLYRNETCWLKEYDGLLNVVAHELSHQWFGNLVTMRWWNDLWMNEGFATLYEYLAPVQLENNKNKWVSTSRRLIDQGGSVLRMLRYKLGAKIFDKCVQHYLKKYAYRNTDHDQLWEAMNEVISKNPGRDPNFHITEDMDSWFTEAGYPLLTVERNYNSGSVIISQRRFLLNSTEENEMPFSSSWYIPVWYRQEGAGSETLTSIKEGQKSIEIQGLGDGWLLVNFEARSLCRVNYDERNWKLLYEQLMMDHTVRRTNWYLSDRKIIGYFDLTRSNLIILISSIYSIHSVQQGAETHS</sequence>